<sequence>MCPPAPHPPADMALNGADEQVIMFLDRFRHGNPLPTNVIEDINPYQFNPSNLPGGLWYLVHNTEKKETNKYGFWREKEAACEIFTSSSIRGRRTTLEFIEFQDAREQTTNWVMQEYNITEKGLCGNDKQKESRVICRVFLSEGRSSSMGTHPNSSEAAIVWENHIPSVAPVVQSTDSTSKQGSRSVSLVNDETDRKKLLSELDNLLKPQRRDISELHDIFDGDYLEMNDLVDPQSRSTSSDNSSCSSLTLDDCFDAYALLQELKGDNNQGLQGKDTNSKFNVNASVGLCQVVMQPPTLGSLVCASGRHPPVGCKVPSPIPKTQNADERTPDHTVKRLEAEKRCEDPSSSLGVANSSSRVVSVSNGKEKAAGVKKNRLKNYFCFLPF</sequence>
<evidence type="ECO:0000256" key="1">
    <source>
        <dbReference type="ARBA" id="ARBA00023015"/>
    </source>
</evidence>
<dbReference type="InterPro" id="IPR003441">
    <property type="entry name" value="NAC-dom"/>
</dbReference>
<keyword evidence="4" id="KW-0539">Nucleus</keyword>
<name>A0ABD2YFW7_9GENT</name>
<evidence type="ECO:0000256" key="4">
    <source>
        <dbReference type="ARBA" id="ARBA00023242"/>
    </source>
</evidence>
<dbReference type="PROSITE" id="PS51005">
    <property type="entry name" value="NAC"/>
    <property type="match status" value="1"/>
</dbReference>
<dbReference type="InterPro" id="IPR036093">
    <property type="entry name" value="NAC_dom_sf"/>
</dbReference>
<dbReference type="Pfam" id="PF02365">
    <property type="entry name" value="NAM"/>
    <property type="match status" value="1"/>
</dbReference>
<organism evidence="6 7">
    <name type="scientific">Cinchona calisaya</name>
    <dbReference type="NCBI Taxonomy" id="153742"/>
    <lineage>
        <taxon>Eukaryota</taxon>
        <taxon>Viridiplantae</taxon>
        <taxon>Streptophyta</taxon>
        <taxon>Embryophyta</taxon>
        <taxon>Tracheophyta</taxon>
        <taxon>Spermatophyta</taxon>
        <taxon>Magnoliopsida</taxon>
        <taxon>eudicotyledons</taxon>
        <taxon>Gunneridae</taxon>
        <taxon>Pentapetalae</taxon>
        <taxon>asterids</taxon>
        <taxon>lamiids</taxon>
        <taxon>Gentianales</taxon>
        <taxon>Rubiaceae</taxon>
        <taxon>Cinchonoideae</taxon>
        <taxon>Cinchoneae</taxon>
        <taxon>Cinchona</taxon>
    </lineage>
</organism>
<reference evidence="6 7" key="1">
    <citation type="submission" date="2024-11" db="EMBL/GenBank/DDBJ databases">
        <title>A near-complete genome assembly of Cinchona calisaya.</title>
        <authorList>
            <person name="Lian D.C."/>
            <person name="Zhao X.W."/>
            <person name="Wei L."/>
        </authorList>
    </citation>
    <scope>NUCLEOTIDE SEQUENCE [LARGE SCALE GENOMIC DNA]</scope>
    <source>
        <tissue evidence="6">Nenye</tissue>
    </source>
</reference>
<keyword evidence="7" id="KW-1185">Reference proteome</keyword>
<dbReference type="Proteomes" id="UP001630127">
    <property type="component" value="Unassembled WGS sequence"/>
</dbReference>
<dbReference type="PANTHER" id="PTHR31719:SF43">
    <property type="entry name" value="NAC TRANSCRIPTION FACTOR 56"/>
    <property type="match status" value="1"/>
</dbReference>
<evidence type="ECO:0000259" key="5">
    <source>
        <dbReference type="PROSITE" id="PS51005"/>
    </source>
</evidence>
<dbReference type="PANTHER" id="PTHR31719">
    <property type="entry name" value="NAC TRANSCRIPTION FACTOR 56"/>
    <property type="match status" value="1"/>
</dbReference>
<evidence type="ECO:0000313" key="7">
    <source>
        <dbReference type="Proteomes" id="UP001630127"/>
    </source>
</evidence>
<protein>
    <recommendedName>
        <fullName evidence="5">NAC domain-containing protein</fullName>
    </recommendedName>
</protein>
<dbReference type="EMBL" id="JBJUIK010000014">
    <property type="protein sequence ID" value="KAL3505267.1"/>
    <property type="molecule type" value="Genomic_DNA"/>
</dbReference>
<comment type="caution">
    <text evidence="6">The sequence shown here is derived from an EMBL/GenBank/DDBJ whole genome shotgun (WGS) entry which is preliminary data.</text>
</comment>
<evidence type="ECO:0000256" key="3">
    <source>
        <dbReference type="ARBA" id="ARBA00023163"/>
    </source>
</evidence>
<proteinExistence type="predicted"/>
<evidence type="ECO:0000313" key="6">
    <source>
        <dbReference type="EMBL" id="KAL3505267.1"/>
    </source>
</evidence>
<dbReference type="SUPFAM" id="SSF101941">
    <property type="entry name" value="NAC domain"/>
    <property type="match status" value="1"/>
</dbReference>
<accession>A0ABD2YFW7</accession>
<keyword evidence="3" id="KW-0804">Transcription</keyword>
<keyword evidence="1" id="KW-0805">Transcription regulation</keyword>
<dbReference type="GO" id="GO:0003677">
    <property type="term" value="F:DNA binding"/>
    <property type="evidence" value="ECO:0007669"/>
    <property type="project" value="UniProtKB-KW"/>
</dbReference>
<feature type="domain" description="NAC" evidence="5">
    <location>
        <begin position="8"/>
        <end position="141"/>
    </location>
</feature>
<evidence type="ECO:0000256" key="2">
    <source>
        <dbReference type="ARBA" id="ARBA00023125"/>
    </source>
</evidence>
<dbReference type="AlphaFoldDB" id="A0ABD2YFW7"/>
<gene>
    <name evidence="6" type="ORF">ACH5RR_035108</name>
</gene>
<dbReference type="Gene3D" id="2.170.150.80">
    <property type="entry name" value="NAC domain"/>
    <property type="match status" value="1"/>
</dbReference>
<keyword evidence="2" id="KW-0238">DNA-binding</keyword>